<dbReference type="GO" id="GO:0016020">
    <property type="term" value="C:membrane"/>
    <property type="evidence" value="ECO:0007669"/>
    <property type="project" value="UniProtKB-SubCell"/>
</dbReference>
<evidence type="ECO:0000259" key="10">
    <source>
        <dbReference type="PROSITE" id="PS50262"/>
    </source>
</evidence>
<proteinExistence type="predicted"/>
<dbReference type="Pfam" id="PF00001">
    <property type="entry name" value="7tm_1"/>
    <property type="match status" value="1"/>
</dbReference>
<feature type="compositionally biased region" description="Polar residues" evidence="8">
    <location>
        <begin position="305"/>
        <end position="314"/>
    </location>
</feature>
<accession>A0A1D1VXL0</accession>
<dbReference type="OrthoDB" id="6076970at2759"/>
<dbReference type="PANTHER" id="PTHR46061:SF3">
    <property type="entry name" value="THYROTROPIN-RELEASING HORMONE RECEPTOR"/>
    <property type="match status" value="1"/>
</dbReference>
<dbReference type="EMBL" id="BDGG01000010">
    <property type="protein sequence ID" value="GAV03754.1"/>
    <property type="molecule type" value="Genomic_DNA"/>
</dbReference>
<comment type="function">
    <text evidence="1">Receptor for thyrotropin-releasing hormone (TRH). Upon ligand binding, this G-protein-coupled receptor triggers activation of the phosphatidylinositol (IP3)-calcium-protein kinase C (PKC) pathway.</text>
</comment>
<dbReference type="STRING" id="947166.A0A1D1VXL0"/>
<comment type="caution">
    <text evidence="11">The sequence shown here is derived from an EMBL/GenBank/DDBJ whole genome shotgun (WGS) entry which is preliminary data.</text>
</comment>
<reference evidence="11 12" key="1">
    <citation type="journal article" date="2016" name="Nat. Commun.">
        <title>Extremotolerant tardigrade genome and improved radiotolerance of human cultured cells by tardigrade-unique protein.</title>
        <authorList>
            <person name="Hashimoto T."/>
            <person name="Horikawa D.D."/>
            <person name="Saito Y."/>
            <person name="Kuwahara H."/>
            <person name="Kozuka-Hata H."/>
            <person name="Shin-I T."/>
            <person name="Minakuchi Y."/>
            <person name="Ohishi K."/>
            <person name="Motoyama A."/>
            <person name="Aizu T."/>
            <person name="Enomoto A."/>
            <person name="Kondo K."/>
            <person name="Tanaka S."/>
            <person name="Hara Y."/>
            <person name="Koshikawa S."/>
            <person name="Sagara H."/>
            <person name="Miura T."/>
            <person name="Yokobori S."/>
            <person name="Miyagawa K."/>
            <person name="Suzuki Y."/>
            <person name="Kubo T."/>
            <person name="Oyama M."/>
            <person name="Kohara Y."/>
            <person name="Fujiyama A."/>
            <person name="Arakawa K."/>
            <person name="Katayama T."/>
            <person name="Toyoda A."/>
            <person name="Kunieda T."/>
        </authorList>
    </citation>
    <scope>NUCLEOTIDE SEQUENCE [LARGE SCALE GENOMIC DNA]</scope>
    <source>
        <strain evidence="11 12">YOKOZUNA-1</strain>
    </source>
</reference>
<keyword evidence="5 9" id="KW-1133">Transmembrane helix</keyword>
<feature type="transmembrane region" description="Helical" evidence="9">
    <location>
        <begin position="69"/>
        <end position="91"/>
    </location>
</feature>
<feature type="transmembrane region" description="Helical" evidence="9">
    <location>
        <begin position="194"/>
        <end position="218"/>
    </location>
</feature>
<evidence type="ECO:0000256" key="1">
    <source>
        <dbReference type="ARBA" id="ARBA00004100"/>
    </source>
</evidence>
<dbReference type="PRINTS" id="PR00237">
    <property type="entry name" value="GPCRRHODOPSN"/>
</dbReference>
<feature type="compositionally biased region" description="Low complexity" evidence="8">
    <location>
        <begin position="294"/>
        <end position="304"/>
    </location>
</feature>
<dbReference type="InterPro" id="IPR017452">
    <property type="entry name" value="GPCR_Rhodpsn_7TM"/>
</dbReference>
<dbReference type="Proteomes" id="UP000186922">
    <property type="component" value="Unassembled WGS sequence"/>
</dbReference>
<dbReference type="SUPFAM" id="SSF81321">
    <property type="entry name" value="Family A G protein-coupled receptor-like"/>
    <property type="match status" value="1"/>
</dbReference>
<evidence type="ECO:0000256" key="3">
    <source>
        <dbReference type="ARBA" id="ARBA00018873"/>
    </source>
</evidence>
<keyword evidence="12" id="KW-1185">Reference proteome</keyword>
<dbReference type="PANTHER" id="PTHR46061">
    <property type="entry name" value="THYROTROPIN-RELEASING HORMONE RECEPTOR"/>
    <property type="match status" value="1"/>
</dbReference>
<feature type="transmembrane region" description="Helical" evidence="9">
    <location>
        <begin position="151"/>
        <end position="169"/>
    </location>
</feature>
<comment type="subcellular location">
    <subcellularLocation>
        <location evidence="2">Membrane</location>
    </subcellularLocation>
</comment>
<dbReference type="InterPro" id="IPR002120">
    <property type="entry name" value="TRH_rcpt_1"/>
</dbReference>
<evidence type="ECO:0000256" key="7">
    <source>
        <dbReference type="ARBA" id="ARBA00032251"/>
    </source>
</evidence>
<evidence type="ECO:0000313" key="12">
    <source>
        <dbReference type="Proteomes" id="UP000186922"/>
    </source>
</evidence>
<keyword evidence="4 9" id="KW-0812">Transmembrane</keyword>
<feature type="region of interest" description="Disordered" evidence="8">
    <location>
        <begin position="284"/>
        <end position="314"/>
    </location>
</feature>
<evidence type="ECO:0000256" key="6">
    <source>
        <dbReference type="ARBA" id="ARBA00023136"/>
    </source>
</evidence>
<feature type="transmembrane region" description="Helical" evidence="9">
    <location>
        <begin position="97"/>
        <end position="121"/>
    </location>
</feature>
<evidence type="ECO:0000256" key="8">
    <source>
        <dbReference type="SAM" id="MobiDB-lite"/>
    </source>
</evidence>
<evidence type="ECO:0000256" key="4">
    <source>
        <dbReference type="ARBA" id="ARBA00022692"/>
    </source>
</evidence>
<evidence type="ECO:0000256" key="2">
    <source>
        <dbReference type="ARBA" id="ARBA00004370"/>
    </source>
</evidence>
<dbReference type="PROSITE" id="PS50262">
    <property type="entry name" value="G_PROTEIN_RECEP_F1_2"/>
    <property type="match status" value="1"/>
</dbReference>
<feature type="transmembrane region" description="Helical" evidence="9">
    <location>
        <begin position="324"/>
        <end position="345"/>
    </location>
</feature>
<gene>
    <name evidence="11" type="primary">RvY_14136</name>
    <name evidence="11" type="synonym">RvY_14136.1</name>
    <name evidence="11" type="ORF">RvY_14136-1</name>
</gene>
<dbReference type="GO" id="GO:0004997">
    <property type="term" value="F:thyrotropin-releasing hormone receptor activity"/>
    <property type="evidence" value="ECO:0007669"/>
    <property type="project" value="InterPro"/>
</dbReference>
<sequence length="401" mass="45518">MHPDDLLEQYNDTLAFSNGSYYFEPFGVRYRTVAILAYTIVFLLGITGNSIVIFTIYVSDSLHTSAYGYLASLACADLLAICTAVPEGLVYTISSGIWYSTSFACSAFVFTNFFCINVGTLSMMAFTLERYIATCRPFLAQKLTLNRSRKITAGCWAVAFLYCAPWFWLAEVVQDEYFQAEIRHCQLSLSQSQYIALFTTDLALFYVVPLVEAMFVYWNIGRVLRSLPEERGTVRMVYRGSDMEHATGRRSSSSRTYLRRMRITTEEPLSRAVSVVDREYGTMFSTQSSRKRSSGSGQASQQISDTTAQRGTPNRRNVAQSLRILVATVLLFAICWLPFRGLLIYNSLVEEPWLDLWYVLFCKCMVFLNCCANPLLYTLLSKRFRDCVKKALASPKFSTPL</sequence>
<evidence type="ECO:0000256" key="9">
    <source>
        <dbReference type="SAM" id="Phobius"/>
    </source>
</evidence>
<name>A0A1D1VXL0_RAMVA</name>
<organism evidence="11 12">
    <name type="scientific">Ramazzottius varieornatus</name>
    <name type="common">Water bear</name>
    <name type="synonym">Tardigrade</name>
    <dbReference type="NCBI Taxonomy" id="947166"/>
    <lineage>
        <taxon>Eukaryota</taxon>
        <taxon>Metazoa</taxon>
        <taxon>Ecdysozoa</taxon>
        <taxon>Tardigrada</taxon>
        <taxon>Eutardigrada</taxon>
        <taxon>Parachela</taxon>
        <taxon>Hypsibioidea</taxon>
        <taxon>Ramazzottiidae</taxon>
        <taxon>Ramazzottius</taxon>
    </lineage>
</organism>
<evidence type="ECO:0000313" key="11">
    <source>
        <dbReference type="EMBL" id="GAV03754.1"/>
    </source>
</evidence>
<dbReference type="AlphaFoldDB" id="A0A1D1VXL0"/>
<keyword evidence="6 9" id="KW-0472">Membrane</keyword>
<dbReference type="InterPro" id="IPR000276">
    <property type="entry name" value="GPCR_Rhodpsn"/>
</dbReference>
<dbReference type="Gene3D" id="1.20.1070.10">
    <property type="entry name" value="Rhodopsin 7-helix transmembrane proteins"/>
    <property type="match status" value="1"/>
</dbReference>
<feature type="transmembrane region" description="Helical" evidence="9">
    <location>
        <begin position="357"/>
        <end position="380"/>
    </location>
</feature>
<feature type="transmembrane region" description="Helical" evidence="9">
    <location>
        <begin position="35"/>
        <end position="57"/>
    </location>
</feature>
<feature type="domain" description="G-protein coupled receptors family 1 profile" evidence="10">
    <location>
        <begin position="48"/>
        <end position="377"/>
    </location>
</feature>
<evidence type="ECO:0000256" key="5">
    <source>
        <dbReference type="ARBA" id="ARBA00022989"/>
    </source>
</evidence>
<protein>
    <recommendedName>
        <fullName evidence="3">Thyrotropin-releasing hormone receptor</fullName>
    </recommendedName>
    <alternativeName>
        <fullName evidence="7">Thyroliberin receptor</fullName>
    </alternativeName>
</protein>